<organism evidence="1 2">
    <name type="scientific">Heliocybe sulcata</name>
    <dbReference type="NCBI Taxonomy" id="5364"/>
    <lineage>
        <taxon>Eukaryota</taxon>
        <taxon>Fungi</taxon>
        <taxon>Dikarya</taxon>
        <taxon>Basidiomycota</taxon>
        <taxon>Agaricomycotina</taxon>
        <taxon>Agaricomycetes</taxon>
        <taxon>Gloeophyllales</taxon>
        <taxon>Gloeophyllaceae</taxon>
        <taxon>Heliocybe</taxon>
    </lineage>
</organism>
<dbReference type="EMBL" id="ML213509">
    <property type="protein sequence ID" value="TFK52281.1"/>
    <property type="molecule type" value="Genomic_DNA"/>
</dbReference>
<name>A0A5C3NFG7_9AGAM</name>
<evidence type="ECO:0000313" key="2">
    <source>
        <dbReference type="Proteomes" id="UP000305948"/>
    </source>
</evidence>
<accession>A0A5C3NFG7</accession>
<evidence type="ECO:0000313" key="1">
    <source>
        <dbReference type="EMBL" id="TFK52281.1"/>
    </source>
</evidence>
<proteinExistence type="predicted"/>
<gene>
    <name evidence="1" type="ORF">OE88DRAFT_1644009</name>
</gene>
<reference evidence="1 2" key="1">
    <citation type="journal article" date="2019" name="Nat. Ecol. Evol.">
        <title>Megaphylogeny resolves global patterns of mushroom evolution.</title>
        <authorList>
            <person name="Varga T."/>
            <person name="Krizsan K."/>
            <person name="Foldi C."/>
            <person name="Dima B."/>
            <person name="Sanchez-Garcia M."/>
            <person name="Sanchez-Ramirez S."/>
            <person name="Szollosi G.J."/>
            <person name="Szarkandi J.G."/>
            <person name="Papp V."/>
            <person name="Albert L."/>
            <person name="Andreopoulos W."/>
            <person name="Angelini C."/>
            <person name="Antonin V."/>
            <person name="Barry K.W."/>
            <person name="Bougher N.L."/>
            <person name="Buchanan P."/>
            <person name="Buyck B."/>
            <person name="Bense V."/>
            <person name="Catcheside P."/>
            <person name="Chovatia M."/>
            <person name="Cooper J."/>
            <person name="Damon W."/>
            <person name="Desjardin D."/>
            <person name="Finy P."/>
            <person name="Geml J."/>
            <person name="Haridas S."/>
            <person name="Hughes K."/>
            <person name="Justo A."/>
            <person name="Karasinski D."/>
            <person name="Kautmanova I."/>
            <person name="Kiss B."/>
            <person name="Kocsube S."/>
            <person name="Kotiranta H."/>
            <person name="LaButti K.M."/>
            <person name="Lechner B.E."/>
            <person name="Liimatainen K."/>
            <person name="Lipzen A."/>
            <person name="Lukacs Z."/>
            <person name="Mihaltcheva S."/>
            <person name="Morgado L.N."/>
            <person name="Niskanen T."/>
            <person name="Noordeloos M.E."/>
            <person name="Ohm R.A."/>
            <person name="Ortiz-Santana B."/>
            <person name="Ovrebo C."/>
            <person name="Racz N."/>
            <person name="Riley R."/>
            <person name="Savchenko A."/>
            <person name="Shiryaev A."/>
            <person name="Soop K."/>
            <person name="Spirin V."/>
            <person name="Szebenyi C."/>
            <person name="Tomsovsky M."/>
            <person name="Tulloss R.E."/>
            <person name="Uehling J."/>
            <person name="Grigoriev I.V."/>
            <person name="Vagvolgyi C."/>
            <person name="Papp T."/>
            <person name="Martin F.M."/>
            <person name="Miettinen O."/>
            <person name="Hibbett D.S."/>
            <person name="Nagy L.G."/>
        </authorList>
    </citation>
    <scope>NUCLEOTIDE SEQUENCE [LARGE SCALE GENOMIC DNA]</scope>
    <source>
        <strain evidence="1 2">OMC1185</strain>
    </source>
</reference>
<dbReference type="Proteomes" id="UP000305948">
    <property type="component" value="Unassembled WGS sequence"/>
</dbReference>
<keyword evidence="2" id="KW-1185">Reference proteome</keyword>
<dbReference type="AlphaFoldDB" id="A0A5C3NFG7"/>
<sequence>MHPRPQNSARRRLYRAIDVLPAETEGCDISRRASRMRQRISQPPMASVLLRSLGCRIIHLNIRLKPALVCNTQNGCYVSSRSQIRNLQNRTMRLFFAKRLWLDPGVDVLRRMQIVLYPRCRLVHCLQLIGVNGHAEHSNTHGTSGILRLSVRCSFADRLDPGPKLNTLKVYSKSSPQRLITGVLLEDAVSPVLRRRSSRERCAVYYEVHTLCYVCSLAFGFGTGSSLVFNSDPNIHKSGTFGPGTFQVSTGGGGYPDRHHIHRRAPLSQ</sequence>
<protein>
    <submittedName>
        <fullName evidence="1">Uncharacterized protein</fullName>
    </submittedName>
</protein>